<sequence length="97" mass="10693">MKSATLSPTFQIGTINIGVIESASCFSIGNNFIEDFQNSKQHYQGLGNIHGDKNNLAHMKASLSKSEQSPTSKKQQEQKINPNPNPHKNIKKQQTLG</sequence>
<evidence type="ECO:0000313" key="2">
    <source>
        <dbReference type="EMBL" id="WVX81913.1"/>
    </source>
</evidence>
<feature type="region of interest" description="Disordered" evidence="1">
    <location>
        <begin position="44"/>
        <end position="97"/>
    </location>
</feature>
<dbReference type="Proteomes" id="UP001357223">
    <property type="component" value="Chromosome"/>
</dbReference>
<dbReference type="EMBL" id="CP137640">
    <property type="protein sequence ID" value="WVX81913.1"/>
    <property type="molecule type" value="Genomic_DNA"/>
</dbReference>
<proteinExistence type="predicted"/>
<evidence type="ECO:0000313" key="3">
    <source>
        <dbReference type="Proteomes" id="UP001357223"/>
    </source>
</evidence>
<evidence type="ECO:0000256" key="1">
    <source>
        <dbReference type="SAM" id="MobiDB-lite"/>
    </source>
</evidence>
<accession>A0ABZ2CEH6</accession>
<keyword evidence="3" id="KW-1185">Reference proteome</keyword>
<organism evidence="2 3">
    <name type="scientific">Niallia oryzisoli</name>
    <dbReference type="NCBI Taxonomy" id="1737571"/>
    <lineage>
        <taxon>Bacteria</taxon>
        <taxon>Bacillati</taxon>
        <taxon>Bacillota</taxon>
        <taxon>Bacilli</taxon>
        <taxon>Bacillales</taxon>
        <taxon>Bacillaceae</taxon>
        <taxon>Niallia</taxon>
    </lineage>
</organism>
<protein>
    <submittedName>
        <fullName evidence="2">Uncharacterized protein</fullName>
    </submittedName>
</protein>
<gene>
    <name evidence="2" type="ORF">R4Z09_02450</name>
</gene>
<name>A0ABZ2CEH6_9BACI</name>
<feature type="compositionally biased region" description="Polar residues" evidence="1">
    <location>
        <begin position="63"/>
        <end position="73"/>
    </location>
</feature>
<dbReference type="RefSeq" id="WP_338450821.1">
    <property type="nucleotide sequence ID" value="NZ_CP137640.1"/>
</dbReference>
<reference evidence="2 3" key="1">
    <citation type="submission" date="2023-10" db="EMBL/GenBank/DDBJ databases">
        <title>Niallia locisalis sp.nov. isolated from a salt pond sample.</title>
        <authorList>
            <person name="Li X.-J."/>
            <person name="Dong L."/>
        </authorList>
    </citation>
    <scope>NUCLEOTIDE SEQUENCE [LARGE SCALE GENOMIC DNA]</scope>
    <source>
        <strain evidence="2 3">DSM 29761</strain>
    </source>
</reference>